<dbReference type="AlphaFoldDB" id="G2MTS1"/>
<keyword evidence="3" id="KW-0547">Nucleotide-binding</keyword>
<keyword evidence="4" id="KW-0418">Kinase</keyword>
<dbReference type="Gene3D" id="3.40.1190.20">
    <property type="match status" value="1"/>
</dbReference>
<dbReference type="InterPro" id="IPR050306">
    <property type="entry name" value="PfkB_Carbo_kinase"/>
</dbReference>
<dbReference type="PANTHER" id="PTHR43085">
    <property type="entry name" value="HEXOKINASE FAMILY MEMBER"/>
    <property type="match status" value="1"/>
</dbReference>
<evidence type="ECO:0000259" key="6">
    <source>
        <dbReference type="Pfam" id="PF00294"/>
    </source>
</evidence>
<dbReference type="PANTHER" id="PTHR43085:SF1">
    <property type="entry name" value="PSEUDOURIDINE KINASE-RELATED"/>
    <property type="match status" value="1"/>
</dbReference>
<name>G2MTS1_9THEO</name>
<organism evidence="7 8">
    <name type="scientific">Thermoanaerobacter wiegelii Rt8.B1</name>
    <dbReference type="NCBI Taxonomy" id="697303"/>
    <lineage>
        <taxon>Bacteria</taxon>
        <taxon>Bacillati</taxon>
        <taxon>Bacillota</taxon>
        <taxon>Clostridia</taxon>
        <taxon>Thermoanaerobacterales</taxon>
        <taxon>Thermoanaerobacteraceae</taxon>
        <taxon>Thermoanaerobacter</taxon>
    </lineage>
</organism>
<gene>
    <name evidence="7" type="ORF">Thewi_2096</name>
</gene>
<dbReference type="InterPro" id="IPR029056">
    <property type="entry name" value="Ribokinase-like"/>
</dbReference>
<dbReference type="STRING" id="697303.Thewi_2096"/>
<evidence type="ECO:0000313" key="8">
    <source>
        <dbReference type="Proteomes" id="UP000008276"/>
    </source>
</evidence>
<feature type="domain" description="Carbohydrate kinase PfkB" evidence="6">
    <location>
        <begin position="33"/>
        <end position="298"/>
    </location>
</feature>
<dbReference type="KEGG" id="twi:Thewi_2096"/>
<evidence type="ECO:0000256" key="4">
    <source>
        <dbReference type="ARBA" id="ARBA00022777"/>
    </source>
</evidence>
<dbReference type="CDD" id="cd01166">
    <property type="entry name" value="KdgK"/>
    <property type="match status" value="1"/>
</dbReference>
<sequence>MPHVITIGEVLVEFMAKNIDQKFYITGEFTGPYPSGAPAIFIDQVAKLGTSGGIISKVGFDDFGKLNYDRLKSDGVDVKYFSFTNEGATGVAFVSYKNNGDRDFIFHLKNSATGFLNIDDIHEEYFDDCNFYHIMGSSLFNDNIRNAVEKAISIAKKNNIKISFDPNLRKEILQDESYKNFINYILEECHIFLPSEEELKLITGIEDEETSIHFLLDKGIEYIVVKRGKKGCTVYDKNNKVTFAPIKVEEIDPTGAGDCFDGTFISFLDKGFDVKTAALYANAAGAIAVTRKGPMEGTSTLREVEEFLKSQSNI</sequence>
<keyword evidence="5" id="KW-0067">ATP-binding</keyword>
<protein>
    <submittedName>
        <fullName evidence="7">PfkB domain protein</fullName>
    </submittedName>
</protein>
<evidence type="ECO:0000256" key="1">
    <source>
        <dbReference type="ARBA" id="ARBA00010688"/>
    </source>
</evidence>
<dbReference type="InterPro" id="IPR011611">
    <property type="entry name" value="PfkB_dom"/>
</dbReference>
<dbReference type="SUPFAM" id="SSF53613">
    <property type="entry name" value="Ribokinase-like"/>
    <property type="match status" value="1"/>
</dbReference>
<comment type="similarity">
    <text evidence="1">Belongs to the carbohydrate kinase PfkB family.</text>
</comment>
<evidence type="ECO:0000256" key="5">
    <source>
        <dbReference type="ARBA" id="ARBA00022840"/>
    </source>
</evidence>
<dbReference type="EMBL" id="CP002991">
    <property type="protein sequence ID" value="AEM79456.1"/>
    <property type="molecule type" value="Genomic_DNA"/>
</dbReference>
<dbReference type="RefSeq" id="WP_014063385.1">
    <property type="nucleotide sequence ID" value="NC_015958.1"/>
</dbReference>
<evidence type="ECO:0000313" key="7">
    <source>
        <dbReference type="EMBL" id="AEM79456.1"/>
    </source>
</evidence>
<evidence type="ECO:0000256" key="3">
    <source>
        <dbReference type="ARBA" id="ARBA00022741"/>
    </source>
</evidence>
<dbReference type="HOGENOM" id="CLU_027634_6_0_9"/>
<dbReference type="GO" id="GO:0005524">
    <property type="term" value="F:ATP binding"/>
    <property type="evidence" value="ECO:0007669"/>
    <property type="project" value="UniProtKB-KW"/>
</dbReference>
<dbReference type="GO" id="GO:0016301">
    <property type="term" value="F:kinase activity"/>
    <property type="evidence" value="ECO:0007669"/>
    <property type="project" value="UniProtKB-KW"/>
</dbReference>
<dbReference type="Proteomes" id="UP000008276">
    <property type="component" value="Chromosome"/>
</dbReference>
<keyword evidence="2" id="KW-0808">Transferase</keyword>
<evidence type="ECO:0000256" key="2">
    <source>
        <dbReference type="ARBA" id="ARBA00022679"/>
    </source>
</evidence>
<accession>G2MTS1</accession>
<reference evidence="7 8" key="1">
    <citation type="submission" date="2011-08" db="EMBL/GenBank/DDBJ databases">
        <title>Complete sequence of Thermoanaerobacter wiegelii Rt8.B1.</title>
        <authorList>
            <consortium name="US DOE Joint Genome Institute"/>
            <person name="Lucas S."/>
            <person name="Han J."/>
            <person name="Lapidus A."/>
            <person name="Cheng J.-F."/>
            <person name="Goodwin L."/>
            <person name="Pitluck S."/>
            <person name="Peters L."/>
            <person name="Mikhailova N."/>
            <person name="Zeytun A."/>
            <person name="Daligault H."/>
            <person name="Detter J.C."/>
            <person name="Han C."/>
            <person name="Tapia R."/>
            <person name="Land M."/>
            <person name="Hauser L."/>
            <person name="Kyrpides N."/>
            <person name="Ivanova N."/>
            <person name="Pagani I."/>
            <person name="Hemme C."/>
            <person name="Woyke T."/>
        </authorList>
    </citation>
    <scope>NUCLEOTIDE SEQUENCE [LARGE SCALE GENOMIC DNA]</scope>
    <source>
        <strain evidence="7 8">Rt8.B1</strain>
    </source>
</reference>
<dbReference type="eggNOG" id="COG0524">
    <property type="taxonomic scope" value="Bacteria"/>
</dbReference>
<dbReference type="Pfam" id="PF00294">
    <property type="entry name" value="PfkB"/>
    <property type="match status" value="1"/>
</dbReference>
<proteinExistence type="inferred from homology"/>
<keyword evidence="8" id="KW-1185">Reference proteome</keyword>